<keyword evidence="3" id="KW-0804">Transcription</keyword>
<feature type="region of interest" description="Disordered" evidence="5">
    <location>
        <begin position="17"/>
        <end position="58"/>
    </location>
</feature>
<reference evidence="7 8" key="1">
    <citation type="submission" date="2018-02" db="EMBL/GenBank/DDBJ databases">
        <title>8 Nocardia nova and 1 Nocardia cyriacigeorgica strain used for evolution to TMP-SMX.</title>
        <authorList>
            <person name="Mehta H."/>
            <person name="Weng J."/>
            <person name="Shamoo Y."/>
        </authorList>
    </citation>
    <scope>NUCLEOTIDE SEQUENCE [LARGE SCALE GENOMIC DNA]</scope>
    <source>
        <strain evidence="7 8">BAA2227</strain>
    </source>
</reference>
<evidence type="ECO:0000256" key="5">
    <source>
        <dbReference type="SAM" id="MobiDB-lite"/>
    </source>
</evidence>
<accession>A0A2S5ZUW7</accession>
<evidence type="ECO:0000256" key="2">
    <source>
        <dbReference type="ARBA" id="ARBA00023125"/>
    </source>
</evidence>
<dbReference type="Proteomes" id="UP000238356">
    <property type="component" value="Unassembled WGS sequence"/>
</dbReference>
<dbReference type="PANTHER" id="PTHR30055">
    <property type="entry name" value="HTH-TYPE TRANSCRIPTIONAL REGULATOR RUTR"/>
    <property type="match status" value="1"/>
</dbReference>
<evidence type="ECO:0000256" key="1">
    <source>
        <dbReference type="ARBA" id="ARBA00023015"/>
    </source>
</evidence>
<dbReference type="InterPro" id="IPR009057">
    <property type="entry name" value="Homeodomain-like_sf"/>
</dbReference>
<dbReference type="GO" id="GO:0000976">
    <property type="term" value="F:transcription cis-regulatory region binding"/>
    <property type="evidence" value="ECO:0007669"/>
    <property type="project" value="TreeGrafter"/>
</dbReference>
<dbReference type="Pfam" id="PF00440">
    <property type="entry name" value="TetR_N"/>
    <property type="match status" value="1"/>
</dbReference>
<dbReference type="SUPFAM" id="SSF46689">
    <property type="entry name" value="Homeodomain-like"/>
    <property type="match status" value="1"/>
</dbReference>
<dbReference type="InterPro" id="IPR004111">
    <property type="entry name" value="Repressor_TetR_C"/>
</dbReference>
<evidence type="ECO:0000313" key="7">
    <source>
        <dbReference type="EMBL" id="PPJ19503.1"/>
    </source>
</evidence>
<sequence length="302" mass="32969">MVESYSRRARDSIRCARRRTAAAWQARPGDRVRENSAEQRPRRARVAGERSSAGDPARTLELLWRQPGRASGRGPRQRSSVDEVVAAAVDIADAEGLEALTMRAVAAKLGLTPMATYTYVPGKAELLDLMLDAVYGRMPRTDLTGKSWRERVCAVAQDNRSMLARHRWVAAVPTTRPPLGPGLAAKYDHELSAFDGLGLSDVEMDAALTYLLGFVTAVARIAIDTDRAAADSGLSDREWWERTAPVLEQVFDPQRYPLAARVGSAAGQAHDSAYSAEHAWNFGLARVLDGLAVLVERSEASD</sequence>
<evidence type="ECO:0000256" key="4">
    <source>
        <dbReference type="PROSITE-ProRule" id="PRU00335"/>
    </source>
</evidence>
<feature type="domain" description="HTH tetR-type" evidence="6">
    <location>
        <begin position="78"/>
        <end position="138"/>
    </location>
</feature>
<keyword evidence="2 4" id="KW-0238">DNA-binding</keyword>
<dbReference type="InterPro" id="IPR036271">
    <property type="entry name" value="Tet_transcr_reg_TetR-rel_C_sf"/>
</dbReference>
<dbReference type="InterPro" id="IPR001647">
    <property type="entry name" value="HTH_TetR"/>
</dbReference>
<dbReference type="Gene3D" id="1.10.357.10">
    <property type="entry name" value="Tetracycline Repressor, domain 2"/>
    <property type="match status" value="1"/>
</dbReference>
<dbReference type="AlphaFoldDB" id="A0A2S5ZUW7"/>
<gene>
    <name evidence="7" type="ORF">C5F51_35335</name>
</gene>
<dbReference type="InterPro" id="IPR050109">
    <property type="entry name" value="HTH-type_TetR-like_transc_reg"/>
</dbReference>
<dbReference type="PANTHER" id="PTHR30055:SF151">
    <property type="entry name" value="TRANSCRIPTIONAL REGULATORY PROTEIN"/>
    <property type="match status" value="1"/>
</dbReference>
<keyword evidence="8" id="KW-1185">Reference proteome</keyword>
<dbReference type="SUPFAM" id="SSF48498">
    <property type="entry name" value="Tetracyclin repressor-like, C-terminal domain"/>
    <property type="match status" value="1"/>
</dbReference>
<comment type="caution">
    <text evidence="7">The sequence shown here is derived from an EMBL/GenBank/DDBJ whole genome shotgun (WGS) entry which is preliminary data.</text>
</comment>
<dbReference type="GO" id="GO:0003700">
    <property type="term" value="F:DNA-binding transcription factor activity"/>
    <property type="evidence" value="ECO:0007669"/>
    <property type="project" value="TreeGrafter"/>
</dbReference>
<dbReference type="GO" id="GO:0045892">
    <property type="term" value="P:negative regulation of DNA-templated transcription"/>
    <property type="evidence" value="ECO:0007669"/>
    <property type="project" value="InterPro"/>
</dbReference>
<name>A0A2S5ZUW7_9NOCA</name>
<proteinExistence type="predicted"/>
<evidence type="ECO:0000259" key="6">
    <source>
        <dbReference type="PROSITE" id="PS50977"/>
    </source>
</evidence>
<feature type="DNA-binding region" description="H-T-H motif" evidence="4">
    <location>
        <begin position="101"/>
        <end position="120"/>
    </location>
</feature>
<dbReference type="Pfam" id="PF02909">
    <property type="entry name" value="TetR_C_1"/>
    <property type="match status" value="1"/>
</dbReference>
<keyword evidence="1" id="KW-0805">Transcription regulation</keyword>
<evidence type="ECO:0000256" key="3">
    <source>
        <dbReference type="ARBA" id="ARBA00023163"/>
    </source>
</evidence>
<evidence type="ECO:0000313" key="8">
    <source>
        <dbReference type="Proteomes" id="UP000238356"/>
    </source>
</evidence>
<feature type="compositionally biased region" description="Basic and acidic residues" evidence="5">
    <location>
        <begin position="28"/>
        <end position="41"/>
    </location>
</feature>
<protein>
    <submittedName>
        <fullName evidence="7">TetR family transcriptional regulator</fullName>
    </submittedName>
</protein>
<organism evidence="7 8">
    <name type="scientific">Nocardia nova</name>
    <dbReference type="NCBI Taxonomy" id="37330"/>
    <lineage>
        <taxon>Bacteria</taxon>
        <taxon>Bacillati</taxon>
        <taxon>Actinomycetota</taxon>
        <taxon>Actinomycetes</taxon>
        <taxon>Mycobacteriales</taxon>
        <taxon>Nocardiaceae</taxon>
        <taxon>Nocardia</taxon>
    </lineage>
</organism>
<dbReference type="EMBL" id="PSZD01000045">
    <property type="protein sequence ID" value="PPJ19503.1"/>
    <property type="molecule type" value="Genomic_DNA"/>
</dbReference>
<dbReference type="PROSITE" id="PS50977">
    <property type="entry name" value="HTH_TETR_2"/>
    <property type="match status" value="1"/>
</dbReference>
<dbReference type="Gene3D" id="1.10.10.60">
    <property type="entry name" value="Homeodomain-like"/>
    <property type="match status" value="1"/>
</dbReference>